<evidence type="ECO:0000313" key="2">
    <source>
        <dbReference type="EMBL" id="XCG62776.1"/>
    </source>
</evidence>
<reference evidence="2" key="1">
    <citation type="submission" date="2024-05" db="EMBL/GenBank/DDBJ databases">
        <authorList>
            <person name="Cai S.Y."/>
            <person name="Jin L.M."/>
            <person name="Li H.R."/>
        </authorList>
    </citation>
    <scope>NUCLEOTIDE SEQUENCE</scope>
    <source>
        <strain evidence="2">A5-74</strain>
    </source>
</reference>
<name>A0AAU8DN37_9ACTN</name>
<proteinExistence type="predicted"/>
<dbReference type="SMART" id="SM00858">
    <property type="entry name" value="SAF"/>
    <property type="match status" value="1"/>
</dbReference>
<dbReference type="Pfam" id="PF08666">
    <property type="entry name" value="SAF"/>
    <property type="match status" value="1"/>
</dbReference>
<feature type="domain" description="SAF" evidence="1">
    <location>
        <begin position="36"/>
        <end position="98"/>
    </location>
</feature>
<dbReference type="EMBL" id="CP159218">
    <property type="protein sequence ID" value="XCG62776.1"/>
    <property type="molecule type" value="Genomic_DNA"/>
</dbReference>
<dbReference type="AlphaFoldDB" id="A0AAU8DN37"/>
<sequence>MSRPKWLNTRVVLGVLVVVGAVVLGSRVVGAQRQLSTVWATTTDLQAGTMLTGADLAEIEVNLDDTAGRYFGSSAAIVGKQLTRALGAGEIVPVAAVGDPVADTRLLALTVAGDQMLPGLTRGSVIDVYLVQGSGADLTTKPAAADLTVQEVTAPSSGGLSGAGSSGYQVVVRLPTKRAQELVTQLSTGTLKILLHPAG</sequence>
<dbReference type="Gene3D" id="3.90.1210.10">
    <property type="entry name" value="Antifreeze-like/N-acetylneuraminic acid synthase C-terminal domain"/>
    <property type="match status" value="1"/>
</dbReference>
<evidence type="ECO:0000259" key="1">
    <source>
        <dbReference type="SMART" id="SM00858"/>
    </source>
</evidence>
<dbReference type="RefSeq" id="WP_353648391.1">
    <property type="nucleotide sequence ID" value="NZ_CP159218.1"/>
</dbReference>
<organism evidence="2">
    <name type="scientific">Nakamurella sp. A5-74</name>
    <dbReference type="NCBI Taxonomy" id="3158264"/>
    <lineage>
        <taxon>Bacteria</taxon>
        <taxon>Bacillati</taxon>
        <taxon>Actinomycetota</taxon>
        <taxon>Actinomycetes</taxon>
        <taxon>Nakamurellales</taxon>
        <taxon>Nakamurellaceae</taxon>
        <taxon>Nakamurella</taxon>
    </lineage>
</organism>
<dbReference type="CDD" id="cd11614">
    <property type="entry name" value="SAF_CpaB_FlgA_like"/>
    <property type="match status" value="1"/>
</dbReference>
<gene>
    <name evidence="2" type="ORF">ABLG96_16340</name>
</gene>
<protein>
    <submittedName>
        <fullName evidence="2">SAF domain-containing protein</fullName>
    </submittedName>
</protein>
<accession>A0AAU8DN37</accession>
<dbReference type="InterPro" id="IPR013974">
    <property type="entry name" value="SAF"/>
</dbReference>